<dbReference type="OrthoDB" id="7931at2157"/>
<dbReference type="PANTHER" id="PTHR11895">
    <property type="entry name" value="TRANSAMIDASE"/>
    <property type="match status" value="1"/>
</dbReference>
<evidence type="ECO:0000313" key="3">
    <source>
        <dbReference type="EMBL" id="RCU47468.1"/>
    </source>
</evidence>
<dbReference type="RefSeq" id="WP_114449029.1">
    <property type="nucleotide sequence ID" value="NZ_QPHM01000001.1"/>
</dbReference>
<evidence type="ECO:0000259" key="2">
    <source>
        <dbReference type="Pfam" id="PF01425"/>
    </source>
</evidence>
<name>A0A368NAA9_9EURY</name>
<proteinExistence type="predicted"/>
<dbReference type="InterPro" id="IPR023631">
    <property type="entry name" value="Amidase_dom"/>
</dbReference>
<dbReference type="NCBIfam" id="NF005565">
    <property type="entry name" value="PRK07235.1"/>
    <property type="match status" value="1"/>
</dbReference>
<accession>A0A368NAA9</accession>
<dbReference type="Proteomes" id="UP000252189">
    <property type="component" value="Unassembled WGS sequence"/>
</dbReference>
<feature type="compositionally biased region" description="Basic and acidic residues" evidence="1">
    <location>
        <begin position="48"/>
        <end position="67"/>
    </location>
</feature>
<dbReference type="Gene3D" id="3.90.1300.10">
    <property type="entry name" value="Amidase signature (AS) domain"/>
    <property type="match status" value="1"/>
</dbReference>
<evidence type="ECO:0000256" key="1">
    <source>
        <dbReference type="SAM" id="MobiDB-lite"/>
    </source>
</evidence>
<reference evidence="3 4" key="1">
    <citation type="submission" date="2018-07" db="EMBL/GenBank/DDBJ databases">
        <title>Genome sequences of Haloplanus salinus JCM 18368T.</title>
        <authorList>
            <person name="Kim Y.B."/>
            <person name="Roh S.W."/>
        </authorList>
    </citation>
    <scope>NUCLEOTIDE SEQUENCE [LARGE SCALE GENOMIC DNA]</scope>
    <source>
        <strain evidence="3 4">JCM 18368</strain>
    </source>
</reference>
<organism evidence="3 4">
    <name type="scientific">Haloplanus salinus</name>
    <dbReference type="NCBI Taxonomy" id="1126245"/>
    <lineage>
        <taxon>Archaea</taxon>
        <taxon>Methanobacteriati</taxon>
        <taxon>Methanobacteriota</taxon>
        <taxon>Stenosarchaea group</taxon>
        <taxon>Halobacteria</taxon>
        <taxon>Halobacteriales</taxon>
        <taxon>Haloferacaceae</taxon>
        <taxon>Haloplanus</taxon>
    </lineage>
</organism>
<dbReference type="AlphaFoldDB" id="A0A368NAA9"/>
<feature type="domain" description="Amidase" evidence="2">
    <location>
        <begin position="88"/>
        <end position="493"/>
    </location>
</feature>
<dbReference type="GO" id="GO:0016740">
    <property type="term" value="F:transferase activity"/>
    <property type="evidence" value="ECO:0007669"/>
    <property type="project" value="UniProtKB-KW"/>
</dbReference>
<evidence type="ECO:0000313" key="4">
    <source>
        <dbReference type="Proteomes" id="UP000252189"/>
    </source>
</evidence>
<feature type="region of interest" description="Disordered" evidence="1">
    <location>
        <begin position="1"/>
        <end position="22"/>
    </location>
</feature>
<dbReference type="Pfam" id="PF01425">
    <property type="entry name" value="Amidase"/>
    <property type="match status" value="1"/>
</dbReference>
<dbReference type="InterPro" id="IPR036928">
    <property type="entry name" value="AS_sf"/>
</dbReference>
<dbReference type="GO" id="GO:0004040">
    <property type="term" value="F:amidase activity"/>
    <property type="evidence" value="ECO:0007669"/>
    <property type="project" value="UniProtKB-EC"/>
</dbReference>
<feature type="region of interest" description="Disordered" evidence="1">
    <location>
        <begin position="48"/>
        <end position="75"/>
    </location>
</feature>
<keyword evidence="4" id="KW-1185">Reference proteome</keyword>
<dbReference type="SUPFAM" id="SSF75304">
    <property type="entry name" value="Amidase signature (AS) enzymes"/>
    <property type="match status" value="1"/>
</dbReference>
<gene>
    <name evidence="3" type="ORF">DU504_09245</name>
</gene>
<dbReference type="EMBL" id="QPHM01000001">
    <property type="protein sequence ID" value="RCU47468.1"/>
    <property type="molecule type" value="Genomic_DNA"/>
</dbReference>
<protein>
    <submittedName>
        <fullName evidence="3">Asp-tRNA(Asn)/Glu-tRNA(Gln) amidotransferase GatCAB subunit A</fullName>
        <ecNumber evidence="3">3.5.1.4</ecNumber>
    </submittedName>
</protein>
<dbReference type="PANTHER" id="PTHR11895:SF170">
    <property type="entry name" value="AMIDASE"/>
    <property type="match status" value="1"/>
</dbReference>
<sequence>MSGIPPNVQPPTPAEIREKAAKHHIDLSEEEVADFAAAITGTLEAYERLDELPEPTPERTHTDRDAGYRPTAGEDPLNAFVRKCDVPGADDGPLSGYEVGLKDNVAVAGIEMTCGSKLFEGYVPEQDATIVTRLLDAGATITGKLNMEDMAFSGSGELSATGPVHNPYDPDYIAGGSSSGSIAAVVDGDVDVAIGGDQGGSVRIPAAWSGGVGHKPTHSLVPYTGIAGLGRSFDHAGPMATSVADCARVLDVIAGEDGRDPRQGVVPTESYSDALDGSPDVTVGVLEQGFGHERSEEGVDSTVRDALDAFADAGADVTSVSVPMHLDGLPIWNGIAIEGTAATVDADGVGHHGNGEYDTQFMEFFGRARRAAADDYLTTLKLTLVLGQYLADEYRGRYYAKAQNLSRELAGRYDAALSDVDVLAMPTTPQTAHEHRTDLDRLEIIDRALCMLPNTAPFDVTGHPALSVPAGTADGLPVGLMFVGARFDDATVLRAGHAFEQHHDWEAF</sequence>
<keyword evidence="3" id="KW-0808">Transferase</keyword>
<dbReference type="InterPro" id="IPR000120">
    <property type="entry name" value="Amidase"/>
</dbReference>
<dbReference type="Gene3D" id="1.10.20.60">
    <property type="entry name" value="Glu-tRNAGln amidotransferase C subunit, N-terminal domain"/>
    <property type="match status" value="1"/>
</dbReference>
<keyword evidence="3" id="KW-0378">Hydrolase</keyword>
<comment type="caution">
    <text evidence="3">The sequence shown here is derived from an EMBL/GenBank/DDBJ whole genome shotgun (WGS) entry which is preliminary data.</text>
</comment>
<dbReference type="EC" id="3.5.1.4" evidence="3"/>